<protein>
    <submittedName>
        <fullName evidence="2">HNH endonuclease</fullName>
    </submittedName>
</protein>
<organismHost>
    <name type="scientific">Heterocapsa circularisquama</name>
    <name type="common">Dinoflagellate</name>
    <dbReference type="NCBI Taxonomy" id="139025"/>
</organismHost>
<feature type="domain" description="Nuclease-associated modular DNA-binding 1" evidence="1">
    <location>
        <begin position="14"/>
        <end position="49"/>
    </location>
</feature>
<dbReference type="Gene3D" id="3.90.75.20">
    <property type="match status" value="1"/>
</dbReference>
<keyword evidence="2" id="KW-0540">Nuclease</keyword>
<accession>D0FZR5</accession>
<dbReference type="InterPro" id="IPR036388">
    <property type="entry name" value="WH-like_DNA-bd_sf"/>
</dbReference>
<keyword evidence="2" id="KW-0378">Hydrolase</keyword>
<dbReference type="EMBL" id="AB522601">
    <property type="protein sequence ID" value="BAI48196.1"/>
    <property type="molecule type" value="Genomic_DNA"/>
</dbReference>
<dbReference type="KEGG" id="vg:37618965"/>
<dbReference type="InterPro" id="IPR044925">
    <property type="entry name" value="His-Me_finger_sf"/>
</dbReference>
<sequence length="245" mass="28589">MNKIHNKITKSLSKNVEQYDLNNNYIKTWESTNAAARELKCYSSGISNCCNGKAKTHNNYIWKYVNDPDLNNEIWVKINNELNDLYISNMGRYYKNNISKSFGTLNQSGKMTLMYNKKKYNIADLVLLGFVGERPTNKHYAHHIDNNYSNNYLNNLCWKLKSYDDFNFKKTSKTKSKPINQIQNGIIINKYESINAASEKTNINFRNISACAIGNRQSAGGYQWEYIIDDDLTDEEWLTHKKNWL</sequence>
<keyword evidence="3" id="KW-1185">Reference proteome</keyword>
<dbReference type="RefSeq" id="YP_009507839.1">
    <property type="nucleotide sequence ID" value="NC_038702.1"/>
</dbReference>
<dbReference type="InterPro" id="IPR003647">
    <property type="entry name" value="Intron_nuc_1_rpt"/>
</dbReference>
<dbReference type="SMART" id="SM00497">
    <property type="entry name" value="IENR1"/>
    <property type="match status" value="2"/>
</dbReference>
<evidence type="ECO:0000313" key="3">
    <source>
        <dbReference type="Proteomes" id="UP000232666"/>
    </source>
</evidence>
<evidence type="ECO:0000313" key="2">
    <source>
        <dbReference type="EMBL" id="BAI48196.1"/>
    </source>
</evidence>
<feature type="domain" description="Nuclease-associated modular DNA-binding 1" evidence="1">
    <location>
        <begin position="188"/>
        <end position="212"/>
    </location>
</feature>
<dbReference type="Pfam" id="PF07453">
    <property type="entry name" value="NUMOD1"/>
    <property type="match status" value="2"/>
</dbReference>
<dbReference type="OrthoDB" id="21336at10239"/>
<name>D0FZR5_HCV01</name>
<dbReference type="InterPro" id="IPR010896">
    <property type="entry name" value="NUMOD1"/>
</dbReference>
<dbReference type="SUPFAM" id="SSF64496">
    <property type="entry name" value="DNA-binding domain of intron-encoded endonucleases"/>
    <property type="match status" value="2"/>
</dbReference>
<dbReference type="SUPFAM" id="SSF54060">
    <property type="entry name" value="His-Me finger endonucleases"/>
    <property type="match status" value="1"/>
</dbReference>
<evidence type="ECO:0000259" key="1">
    <source>
        <dbReference type="Pfam" id="PF07453"/>
    </source>
</evidence>
<dbReference type="Proteomes" id="UP000232666">
    <property type="component" value="Genome"/>
</dbReference>
<dbReference type="GeneID" id="37618965"/>
<organism evidence="2 3">
    <name type="scientific">Heterocapsa circularisquama DNA virus 01</name>
    <name type="common">HcDNAV01</name>
    <dbReference type="NCBI Taxonomy" id="650121"/>
    <lineage>
        <taxon>Viruses</taxon>
        <taxon>Viruses incertae sedis</taxon>
        <taxon>Dinodnavirus</taxon>
    </lineage>
</organism>
<keyword evidence="2" id="KW-0255">Endonuclease</keyword>
<dbReference type="Gene3D" id="1.10.10.10">
    <property type="entry name" value="Winged helix-like DNA-binding domain superfamily/Winged helix DNA-binding domain"/>
    <property type="match status" value="2"/>
</dbReference>
<gene>
    <name evidence="2" type="primary">hnhE1</name>
</gene>
<reference evidence="2" key="1">
    <citation type="journal article" date="2009" name="Virol. J.">
        <title>Remarkable sequence similarity between the dinoflagellate-infecting marine girus and the terrestrial pathogen African swine fever virus.</title>
        <authorList>
            <person name="Ogata H."/>
            <person name="Toyoda K."/>
            <person name="Tomaru Y."/>
            <person name="Nakayama N."/>
            <person name="Shirai Y."/>
            <person name="Claverie J.-M."/>
            <person name="Nagasaki K."/>
        </authorList>
    </citation>
    <scope>NUCLEOTIDE SEQUENCE [LARGE SCALE GENOMIC DNA]</scope>
    <source>
        <strain evidence="2">HcDNAV01</strain>
    </source>
</reference>
<proteinExistence type="predicted"/>
<dbReference type="GO" id="GO:0004519">
    <property type="term" value="F:endonuclease activity"/>
    <property type="evidence" value="ECO:0007669"/>
    <property type="project" value="UniProtKB-KW"/>
</dbReference>